<protein>
    <submittedName>
        <fullName evidence="3">Uncharacterized protein</fullName>
    </submittedName>
</protein>
<dbReference type="GeneID" id="84593456"/>
<dbReference type="RefSeq" id="XP_059604839.1">
    <property type="nucleotide sequence ID" value="XM_059745190.1"/>
</dbReference>
<reference evidence="3" key="1">
    <citation type="submission" date="2025-02" db="EMBL/GenBank/DDBJ databases">
        <authorList>
            <consortium name="NCBI Genome Project"/>
        </authorList>
    </citation>
    <scope>NUCLEOTIDE SEQUENCE</scope>
</reference>
<evidence type="ECO:0000256" key="1">
    <source>
        <dbReference type="SAM" id="MobiDB-lite"/>
    </source>
</evidence>
<evidence type="ECO:0000256" key="2">
    <source>
        <dbReference type="SAM" id="Phobius"/>
    </source>
</evidence>
<reference evidence="3" key="2">
    <citation type="submission" date="2025-08" db="UniProtKB">
        <authorList>
            <consortium name="RefSeq"/>
        </authorList>
    </citation>
    <scope>IDENTIFICATION</scope>
</reference>
<keyword evidence="2" id="KW-0812">Transmembrane</keyword>
<feature type="region of interest" description="Disordered" evidence="1">
    <location>
        <begin position="50"/>
        <end position="74"/>
    </location>
</feature>
<keyword evidence="2" id="KW-0472">Membrane</keyword>
<organism evidence="3">
    <name type="scientific">Aspergillus niger</name>
    <dbReference type="NCBI Taxonomy" id="5061"/>
    <lineage>
        <taxon>Eukaryota</taxon>
        <taxon>Fungi</taxon>
        <taxon>Dikarya</taxon>
        <taxon>Ascomycota</taxon>
        <taxon>Pezizomycotina</taxon>
        <taxon>Eurotiomycetes</taxon>
        <taxon>Eurotiomycetidae</taxon>
        <taxon>Eurotiales</taxon>
        <taxon>Aspergillaceae</taxon>
        <taxon>Aspergillus</taxon>
        <taxon>Aspergillus subgen. Circumdati</taxon>
    </lineage>
</organism>
<keyword evidence="2" id="KW-1133">Transmembrane helix</keyword>
<sequence length="129" mass="14404">MTLWLCTAHALRPESFLPTHHPVTHKADPGSTDQHTQYTTLTQANDDPEIQLPSFHEHDHGDGPTTSLIPGATPQEHSHCEVCERTIIRRERRQAHADCCRIVAMVFVVMFVCMMILGIVIAKAASGRK</sequence>
<accession>A0AAJ8BVY0</accession>
<gene>
    <name evidence="3" type="ORF">An16g05990</name>
</gene>
<feature type="transmembrane region" description="Helical" evidence="2">
    <location>
        <begin position="102"/>
        <end position="122"/>
    </location>
</feature>
<name>A0AAJ8BVY0_ASPNG</name>
<dbReference type="AlphaFoldDB" id="A0AAJ8BVY0"/>
<evidence type="ECO:0000313" key="3">
    <source>
        <dbReference type="RefSeq" id="XP_059604839.1"/>
    </source>
</evidence>
<dbReference type="KEGG" id="ang:An16g05990"/>
<proteinExistence type="predicted"/>